<feature type="compositionally biased region" description="Polar residues" evidence="1">
    <location>
        <begin position="1"/>
        <end position="20"/>
    </location>
</feature>
<dbReference type="EMBL" id="CM009752">
    <property type="protein sequence ID" value="PUZ62356.1"/>
    <property type="molecule type" value="Genomic_DNA"/>
</dbReference>
<dbReference type="AlphaFoldDB" id="A0A2T7E3G3"/>
<reference evidence="2 3" key="1">
    <citation type="submission" date="2018-04" db="EMBL/GenBank/DDBJ databases">
        <title>WGS assembly of Panicum hallii var. hallii HAL2.</title>
        <authorList>
            <person name="Lovell J."/>
            <person name="Jenkins J."/>
            <person name="Lowry D."/>
            <person name="Mamidi S."/>
            <person name="Sreedasyam A."/>
            <person name="Weng X."/>
            <person name="Barry K."/>
            <person name="Bonette J."/>
            <person name="Campitelli B."/>
            <person name="Daum C."/>
            <person name="Gordon S."/>
            <person name="Gould B."/>
            <person name="Lipzen A."/>
            <person name="MacQueen A."/>
            <person name="Palacio-Mejia J."/>
            <person name="Plott C."/>
            <person name="Shakirov E."/>
            <person name="Shu S."/>
            <person name="Yoshinaga Y."/>
            <person name="Zane M."/>
            <person name="Rokhsar D."/>
            <person name="Grimwood J."/>
            <person name="Schmutz J."/>
            <person name="Juenger T."/>
        </authorList>
    </citation>
    <scope>NUCLEOTIDE SEQUENCE [LARGE SCALE GENOMIC DNA]</scope>
    <source>
        <strain evidence="3">cv. HAL2</strain>
    </source>
</reference>
<dbReference type="Gramene" id="PUZ62356">
    <property type="protein sequence ID" value="PUZ62356"/>
    <property type="gene ID" value="GQ55_4G350600"/>
</dbReference>
<protein>
    <submittedName>
        <fullName evidence="2">Uncharacterized protein</fullName>
    </submittedName>
</protein>
<proteinExistence type="predicted"/>
<dbReference type="Proteomes" id="UP000244336">
    <property type="component" value="Chromosome 4"/>
</dbReference>
<feature type="compositionally biased region" description="Low complexity" evidence="1">
    <location>
        <begin position="32"/>
        <end position="59"/>
    </location>
</feature>
<keyword evidence="3" id="KW-1185">Reference proteome</keyword>
<feature type="region of interest" description="Disordered" evidence="1">
    <location>
        <begin position="1"/>
        <end position="83"/>
    </location>
</feature>
<sequence length="106" mass="10576">MPETLSSSTPEWEKPNSSSGMMLRGSDRIRVSRISAAAGGTSAAAASRRARRTPGSAAARGGGGAAIRRAARSGGGGRGGGGAVARGRWWDLGFGVVGERHVGRGG</sequence>
<organism evidence="2 3">
    <name type="scientific">Panicum hallii var. hallii</name>
    <dbReference type="NCBI Taxonomy" id="1504633"/>
    <lineage>
        <taxon>Eukaryota</taxon>
        <taxon>Viridiplantae</taxon>
        <taxon>Streptophyta</taxon>
        <taxon>Embryophyta</taxon>
        <taxon>Tracheophyta</taxon>
        <taxon>Spermatophyta</taxon>
        <taxon>Magnoliopsida</taxon>
        <taxon>Liliopsida</taxon>
        <taxon>Poales</taxon>
        <taxon>Poaceae</taxon>
        <taxon>PACMAD clade</taxon>
        <taxon>Panicoideae</taxon>
        <taxon>Panicodae</taxon>
        <taxon>Paniceae</taxon>
        <taxon>Panicinae</taxon>
        <taxon>Panicum</taxon>
        <taxon>Panicum sect. Panicum</taxon>
    </lineage>
</organism>
<evidence type="ECO:0000313" key="3">
    <source>
        <dbReference type="Proteomes" id="UP000244336"/>
    </source>
</evidence>
<feature type="compositionally biased region" description="Gly residues" evidence="1">
    <location>
        <begin position="73"/>
        <end position="83"/>
    </location>
</feature>
<evidence type="ECO:0000256" key="1">
    <source>
        <dbReference type="SAM" id="MobiDB-lite"/>
    </source>
</evidence>
<evidence type="ECO:0000313" key="2">
    <source>
        <dbReference type="EMBL" id="PUZ62356.1"/>
    </source>
</evidence>
<accession>A0A2T7E3G3</accession>
<gene>
    <name evidence="2" type="ORF">GQ55_4G350600</name>
</gene>
<name>A0A2T7E3G3_9POAL</name>